<keyword evidence="2" id="KW-0732">Signal</keyword>
<reference evidence="3 4" key="1">
    <citation type="submission" date="2024-04" db="EMBL/GenBank/DDBJ databases">
        <title>Phyllosticta paracitricarpa is synonymous to the EU quarantine fungus P. citricarpa based on phylogenomic analyses.</title>
        <authorList>
            <consortium name="Lawrence Berkeley National Laboratory"/>
            <person name="Van Ingen-Buijs V.A."/>
            <person name="Van Westerhoven A.C."/>
            <person name="Haridas S."/>
            <person name="Skiadas P."/>
            <person name="Martin F."/>
            <person name="Groenewald J.Z."/>
            <person name="Crous P.W."/>
            <person name="Seidl M.F."/>
        </authorList>
    </citation>
    <scope>NUCLEOTIDE SEQUENCE [LARGE SCALE GENOMIC DNA]</scope>
    <source>
        <strain evidence="3 4">CBS 123371</strain>
    </source>
</reference>
<dbReference type="EMBL" id="JBBPHU010000003">
    <property type="protein sequence ID" value="KAK7520348.1"/>
    <property type="molecule type" value="Genomic_DNA"/>
</dbReference>
<proteinExistence type="predicted"/>
<keyword evidence="4" id="KW-1185">Reference proteome</keyword>
<feature type="chain" id="PRO_5047482338" description="Secreted protein" evidence="2">
    <location>
        <begin position="19"/>
        <end position="150"/>
    </location>
</feature>
<evidence type="ECO:0000256" key="1">
    <source>
        <dbReference type="SAM" id="Phobius"/>
    </source>
</evidence>
<feature type="signal peptide" evidence="2">
    <location>
        <begin position="1"/>
        <end position="18"/>
    </location>
</feature>
<protein>
    <recommendedName>
        <fullName evidence="5">Secreted protein</fullName>
    </recommendedName>
</protein>
<sequence length="150" mass="16917">MIYAVRPAACLWLSACRSVPISWLAASVVPGNGWVVRWQQRNRRTNKRLLTSWCPALPAAVHRSAWKREPSQLSSCAREVGRWVRHLLVTRLPVDSASDCWCRRRFGVVGWWWLCFSFGFSLLRLAAALSHSVHSVCLTCGPREGEGLTG</sequence>
<accession>A0ABR1KS33</accession>
<keyword evidence="1" id="KW-0812">Transmembrane</keyword>
<keyword evidence="1" id="KW-1133">Transmembrane helix</keyword>
<keyword evidence="1" id="KW-0472">Membrane</keyword>
<organism evidence="3 4">
    <name type="scientific">Phyllosticta citriasiana</name>
    <dbReference type="NCBI Taxonomy" id="595635"/>
    <lineage>
        <taxon>Eukaryota</taxon>
        <taxon>Fungi</taxon>
        <taxon>Dikarya</taxon>
        <taxon>Ascomycota</taxon>
        <taxon>Pezizomycotina</taxon>
        <taxon>Dothideomycetes</taxon>
        <taxon>Dothideomycetes incertae sedis</taxon>
        <taxon>Botryosphaeriales</taxon>
        <taxon>Phyllostictaceae</taxon>
        <taxon>Phyllosticta</taxon>
    </lineage>
</organism>
<evidence type="ECO:0000313" key="4">
    <source>
        <dbReference type="Proteomes" id="UP001363622"/>
    </source>
</evidence>
<comment type="caution">
    <text evidence="3">The sequence shown here is derived from an EMBL/GenBank/DDBJ whole genome shotgun (WGS) entry which is preliminary data.</text>
</comment>
<feature type="transmembrane region" description="Helical" evidence="1">
    <location>
        <begin position="111"/>
        <end position="130"/>
    </location>
</feature>
<name>A0ABR1KS33_9PEZI</name>
<gene>
    <name evidence="3" type="ORF">IWZ03DRAFT_372782</name>
</gene>
<evidence type="ECO:0008006" key="5">
    <source>
        <dbReference type="Google" id="ProtNLM"/>
    </source>
</evidence>
<evidence type="ECO:0000313" key="3">
    <source>
        <dbReference type="EMBL" id="KAK7520348.1"/>
    </source>
</evidence>
<dbReference type="Proteomes" id="UP001363622">
    <property type="component" value="Unassembled WGS sequence"/>
</dbReference>
<evidence type="ECO:0000256" key="2">
    <source>
        <dbReference type="SAM" id="SignalP"/>
    </source>
</evidence>